<dbReference type="GO" id="GO:0000166">
    <property type="term" value="F:nucleotide binding"/>
    <property type="evidence" value="ECO:0007669"/>
    <property type="project" value="UniProtKB-KW"/>
</dbReference>
<dbReference type="InterPro" id="IPR004843">
    <property type="entry name" value="Calcineurin-like_PHP"/>
</dbReference>
<evidence type="ECO:0000256" key="2">
    <source>
        <dbReference type="RuleBase" id="RU362119"/>
    </source>
</evidence>
<dbReference type="InterPro" id="IPR006146">
    <property type="entry name" value="5'-Nucleotdase_CS"/>
</dbReference>
<dbReference type="GO" id="GO:0030288">
    <property type="term" value="C:outer membrane-bounded periplasmic space"/>
    <property type="evidence" value="ECO:0007669"/>
    <property type="project" value="TreeGrafter"/>
</dbReference>
<gene>
    <name evidence="5" type="ORF">EJP77_14075</name>
</gene>
<proteinExistence type="inferred from homology"/>
<dbReference type="PRINTS" id="PR01607">
    <property type="entry name" value="APYRASEFAMLY"/>
</dbReference>
<reference evidence="5 6" key="1">
    <citation type="submission" date="2018-12" db="EMBL/GenBank/DDBJ databases">
        <authorList>
            <person name="Sun L."/>
            <person name="Chen Z."/>
        </authorList>
    </citation>
    <scope>NUCLEOTIDE SEQUENCE [LARGE SCALE GENOMIC DNA]</scope>
    <source>
        <strain evidence="5 6">3-5-3</strain>
    </source>
</reference>
<keyword evidence="2" id="KW-0378">Hydrolase</keyword>
<evidence type="ECO:0000313" key="5">
    <source>
        <dbReference type="EMBL" id="RUT29507.1"/>
    </source>
</evidence>
<dbReference type="SUPFAM" id="SSF56300">
    <property type="entry name" value="Metallo-dependent phosphatases"/>
    <property type="match status" value="1"/>
</dbReference>
<dbReference type="Gene3D" id="3.60.21.10">
    <property type="match status" value="1"/>
</dbReference>
<dbReference type="SUPFAM" id="SSF55816">
    <property type="entry name" value="5'-nucleotidase (syn. UDP-sugar hydrolase), C-terminal domain"/>
    <property type="match status" value="1"/>
</dbReference>
<protein>
    <submittedName>
        <fullName evidence="5">Bifunctional metallophosphatase/5'-nucleotidase</fullName>
    </submittedName>
</protein>
<keyword evidence="6" id="KW-1185">Reference proteome</keyword>
<dbReference type="PANTHER" id="PTHR11575">
    <property type="entry name" value="5'-NUCLEOTIDASE-RELATED"/>
    <property type="match status" value="1"/>
</dbReference>
<dbReference type="RefSeq" id="WP_127199892.1">
    <property type="nucleotide sequence ID" value="NZ_RZNX01000006.1"/>
</dbReference>
<dbReference type="GO" id="GO:0046872">
    <property type="term" value="F:metal ion binding"/>
    <property type="evidence" value="ECO:0007669"/>
    <property type="project" value="InterPro"/>
</dbReference>
<name>A0A3S1D4E9_9BACL</name>
<dbReference type="AlphaFoldDB" id="A0A3S1D4E9"/>
<evidence type="ECO:0000256" key="1">
    <source>
        <dbReference type="ARBA" id="ARBA00022729"/>
    </source>
</evidence>
<organism evidence="5 6">
    <name type="scientific">Paenibacillus zeisoli</name>
    <dbReference type="NCBI Taxonomy" id="2496267"/>
    <lineage>
        <taxon>Bacteria</taxon>
        <taxon>Bacillati</taxon>
        <taxon>Bacillota</taxon>
        <taxon>Bacilli</taxon>
        <taxon>Bacillales</taxon>
        <taxon>Paenibacillaceae</taxon>
        <taxon>Paenibacillus</taxon>
    </lineage>
</organism>
<feature type="domain" description="Calcineurin-like phosphoesterase" evidence="3">
    <location>
        <begin position="10"/>
        <end position="206"/>
    </location>
</feature>
<dbReference type="OrthoDB" id="9793179at2"/>
<comment type="similarity">
    <text evidence="2">Belongs to the 5'-nucleotidase family.</text>
</comment>
<evidence type="ECO:0000313" key="6">
    <source>
        <dbReference type="Proteomes" id="UP000272464"/>
    </source>
</evidence>
<comment type="caution">
    <text evidence="5">The sequence shown here is derived from an EMBL/GenBank/DDBJ whole genome shotgun (WGS) entry which is preliminary data.</text>
</comment>
<dbReference type="InterPro" id="IPR036907">
    <property type="entry name" value="5'-Nucleotdase_C_sf"/>
</dbReference>
<dbReference type="GO" id="GO:0009166">
    <property type="term" value="P:nucleotide catabolic process"/>
    <property type="evidence" value="ECO:0007669"/>
    <property type="project" value="InterPro"/>
</dbReference>
<dbReference type="Pfam" id="PF02872">
    <property type="entry name" value="5_nucleotid_C"/>
    <property type="match status" value="1"/>
</dbReference>
<evidence type="ECO:0000259" key="4">
    <source>
        <dbReference type="Pfam" id="PF02872"/>
    </source>
</evidence>
<dbReference type="EMBL" id="RZNX01000006">
    <property type="protein sequence ID" value="RUT29507.1"/>
    <property type="molecule type" value="Genomic_DNA"/>
</dbReference>
<dbReference type="GO" id="GO:0008768">
    <property type="term" value="F:UDP-sugar diphosphatase activity"/>
    <property type="evidence" value="ECO:0007669"/>
    <property type="project" value="TreeGrafter"/>
</dbReference>
<dbReference type="Proteomes" id="UP000272464">
    <property type="component" value="Unassembled WGS sequence"/>
</dbReference>
<evidence type="ECO:0000259" key="3">
    <source>
        <dbReference type="Pfam" id="PF00149"/>
    </source>
</evidence>
<dbReference type="Pfam" id="PF00149">
    <property type="entry name" value="Metallophos"/>
    <property type="match status" value="1"/>
</dbReference>
<dbReference type="GO" id="GO:0008253">
    <property type="term" value="F:5'-nucleotidase activity"/>
    <property type="evidence" value="ECO:0007669"/>
    <property type="project" value="TreeGrafter"/>
</dbReference>
<dbReference type="InterPro" id="IPR008334">
    <property type="entry name" value="5'-Nucleotdase_C"/>
</dbReference>
<sequence length="482" mass="53386">MPPESNQNKLTILHTNDLHSHFGVMARISSMINEERKGEGEFLLFDIGDHMDRMAVETEGSMGQANVDVLNLMGYDAVTIGNNEGLTFTPELLAQAYAGLTCPVVCCNIRERDTGQAPVWMKKHTVLHKAGFKIGVIGATAPYAEFYRLLGWDVLDAAAEIAEQVEILKPQTDYIVLLSHLGIHTDKELAEKVDGLDLILGGHTHHLLEEPLRIRETYLACAEKFGHYLGKINLAQDSHSGNLRLLSGCCLPVQPGIENSEVSEAIEIHGRHAKERLMQTVAITTQELRIEYTGESPLGNLLAQAVRRFTGGELSLVNSGQLLDSLPAGEISAGMLHARCPSPINPCRMRLRGEHILYSLEQSLLPEISEKVIYGYGFRGKVLGNLCVDGLEVLYNPAAKPYHRIVQANLAGVPIEPEQEYVVGTLDMFTFGIGYERLTQGTDKVYMLPEFIRDLLRTELQEPGAVDSSFYKRWVTIQGEVK</sequence>
<dbReference type="PANTHER" id="PTHR11575:SF23">
    <property type="entry name" value="5-NUCLEOTIDASE FAMILY PROTEIN"/>
    <property type="match status" value="1"/>
</dbReference>
<keyword evidence="2" id="KW-0547">Nucleotide-binding</keyword>
<dbReference type="Gene3D" id="3.90.780.10">
    <property type="entry name" value="5'-Nucleotidase, C-terminal domain"/>
    <property type="match status" value="1"/>
</dbReference>
<feature type="domain" description="5'-Nucleotidase C-terminal" evidence="4">
    <location>
        <begin position="287"/>
        <end position="427"/>
    </location>
</feature>
<dbReference type="InterPro" id="IPR006179">
    <property type="entry name" value="5_nucleotidase/apyrase"/>
</dbReference>
<dbReference type="InterPro" id="IPR029052">
    <property type="entry name" value="Metallo-depent_PP-like"/>
</dbReference>
<keyword evidence="1" id="KW-0732">Signal</keyword>
<accession>A0A3S1D4E9</accession>
<dbReference type="PROSITE" id="PS00785">
    <property type="entry name" value="5_NUCLEOTIDASE_1"/>
    <property type="match status" value="1"/>
</dbReference>
<dbReference type="CDD" id="cd00845">
    <property type="entry name" value="MPP_UshA_N_like"/>
    <property type="match status" value="1"/>
</dbReference>